<keyword evidence="2" id="KW-1133">Transmembrane helix</keyword>
<organism evidence="3 4">
    <name type="scientific">Ramalina farinacea</name>
    <dbReference type="NCBI Taxonomy" id="258253"/>
    <lineage>
        <taxon>Eukaryota</taxon>
        <taxon>Fungi</taxon>
        <taxon>Dikarya</taxon>
        <taxon>Ascomycota</taxon>
        <taxon>Pezizomycotina</taxon>
        <taxon>Lecanoromycetes</taxon>
        <taxon>OSLEUM clade</taxon>
        <taxon>Lecanoromycetidae</taxon>
        <taxon>Lecanorales</taxon>
        <taxon>Lecanorineae</taxon>
        <taxon>Ramalinaceae</taxon>
        <taxon>Ramalina</taxon>
    </lineage>
</organism>
<evidence type="ECO:0000256" key="1">
    <source>
        <dbReference type="SAM" id="MobiDB-lite"/>
    </source>
</evidence>
<keyword evidence="2" id="KW-0472">Membrane</keyword>
<sequence>MSDSSVASEEALDDTKISWHRWRPSPPTILFVNRSAIWKGKRVVRIQSNLSQYRSHLPRICWNFFLAAFCFTISWSLLNYYLIFYTPAWFCLPASKILFLSEGSCGPPPWWDAHIVPPSSRANNSNSKSEIPRYVFDYAPLVHLFSGETFWPCDMVEHLNHTTPELTYDPIEGLQGLLNLTNLDQLNDYDNGVHVYLTSDDNVEDRPAWLLGESNIPSDFSYESPPSFPLPRVLRNRFPKAVKTKGGDSDAPAVMLTVEKGNGILDAFWFFFYSYNLGNKVFNIRFGNHVGDWEHTMVRFQHGEPKAVFFSEHNFGSAYSYDAVEKIGKRVWPPFSIPSWFLSTDLLMTSILLQPIIYSATGTHAMYATPGLQPYILPLGLLHDQTDRGPLWDPSLNLHSYTYNHHTDILRPSNHTPQSPTQWFYFNGHWGDKAYPLSDARQYGILGEYHYVTGPLGPRFKHLGRRKVCQGLYEDPCDIKHKLGELVVGGLDDIPKGLPEGWDKMVDRIAERNKESGKHKTLDDEGVEDRPTEEGGRQRAAERIDLR</sequence>
<dbReference type="AlphaFoldDB" id="A0AA43TW06"/>
<feature type="transmembrane region" description="Helical" evidence="2">
    <location>
        <begin position="60"/>
        <end position="83"/>
    </location>
</feature>
<dbReference type="Proteomes" id="UP001161017">
    <property type="component" value="Unassembled WGS sequence"/>
</dbReference>
<keyword evidence="4" id="KW-1185">Reference proteome</keyword>
<dbReference type="EMBL" id="JAPUFD010000010">
    <property type="protein sequence ID" value="MDI1489989.1"/>
    <property type="molecule type" value="Genomic_DNA"/>
</dbReference>
<proteinExistence type="predicted"/>
<comment type="caution">
    <text evidence="3">The sequence shown here is derived from an EMBL/GenBank/DDBJ whole genome shotgun (WGS) entry which is preliminary data.</text>
</comment>
<name>A0AA43TW06_9LECA</name>
<gene>
    <name evidence="3" type="primary">VPS62</name>
    <name evidence="3" type="ORF">OHK93_001188</name>
</gene>
<feature type="region of interest" description="Disordered" evidence="1">
    <location>
        <begin position="512"/>
        <end position="547"/>
    </location>
</feature>
<reference evidence="3" key="1">
    <citation type="journal article" date="2023" name="Genome Biol. Evol.">
        <title>First Whole Genome Sequence and Flow Cytometry Genome Size Data for the Lichen-Forming Fungus Ramalina farinacea (Ascomycota).</title>
        <authorList>
            <person name="Llewellyn T."/>
            <person name="Mian S."/>
            <person name="Hill R."/>
            <person name="Leitch I.J."/>
            <person name="Gaya E."/>
        </authorList>
    </citation>
    <scope>NUCLEOTIDE SEQUENCE</scope>
    <source>
        <strain evidence="3">LIQ254RAFAR</strain>
    </source>
</reference>
<keyword evidence="2" id="KW-0812">Transmembrane</keyword>
<protein>
    <submittedName>
        <fullName evidence="3">Vacuolar protein sorting-associated protein 62</fullName>
    </submittedName>
</protein>
<evidence type="ECO:0000313" key="4">
    <source>
        <dbReference type="Proteomes" id="UP001161017"/>
    </source>
</evidence>
<dbReference type="PANTHER" id="PTHR48172">
    <property type="match status" value="1"/>
</dbReference>
<evidence type="ECO:0000256" key="2">
    <source>
        <dbReference type="SAM" id="Phobius"/>
    </source>
</evidence>
<accession>A0AA43TW06</accession>
<dbReference type="PANTHER" id="PTHR48172:SF2">
    <property type="entry name" value="VACUOLAR PROTEIN SORTING PROTEIN 62"/>
    <property type="match status" value="1"/>
</dbReference>
<evidence type="ECO:0000313" key="3">
    <source>
        <dbReference type="EMBL" id="MDI1489989.1"/>
    </source>
</evidence>